<organism evidence="1 2">
    <name type="scientific">Saguinus oedipus</name>
    <name type="common">Cotton-top tamarin</name>
    <name type="synonym">Oedipomidas oedipus</name>
    <dbReference type="NCBI Taxonomy" id="9490"/>
    <lineage>
        <taxon>Eukaryota</taxon>
        <taxon>Metazoa</taxon>
        <taxon>Chordata</taxon>
        <taxon>Craniata</taxon>
        <taxon>Vertebrata</taxon>
        <taxon>Euteleostomi</taxon>
        <taxon>Mammalia</taxon>
        <taxon>Eutheria</taxon>
        <taxon>Euarchontoglires</taxon>
        <taxon>Primates</taxon>
        <taxon>Haplorrhini</taxon>
        <taxon>Platyrrhini</taxon>
        <taxon>Cebidae</taxon>
        <taxon>Callitrichinae</taxon>
        <taxon>Saguinus</taxon>
    </lineage>
</organism>
<feature type="non-terminal residue" evidence="1">
    <location>
        <position position="130"/>
    </location>
</feature>
<dbReference type="EMBL" id="JASSZA010000015">
    <property type="protein sequence ID" value="KAK2092244.1"/>
    <property type="molecule type" value="Genomic_DNA"/>
</dbReference>
<proteinExistence type="predicted"/>
<reference evidence="1 2" key="1">
    <citation type="submission" date="2023-05" db="EMBL/GenBank/DDBJ databases">
        <title>B98-5 Cell Line De Novo Hybrid Assembly: An Optical Mapping Approach.</title>
        <authorList>
            <person name="Kananen K."/>
            <person name="Auerbach J.A."/>
            <person name="Kautto E."/>
            <person name="Blachly J.S."/>
        </authorList>
    </citation>
    <scope>NUCLEOTIDE SEQUENCE [LARGE SCALE GENOMIC DNA]</scope>
    <source>
        <strain evidence="1">B95-8</strain>
        <tissue evidence="1">Cell line</tissue>
    </source>
</reference>
<gene>
    <name evidence="1" type="ORF">P7K49_028772</name>
</gene>
<evidence type="ECO:0000313" key="1">
    <source>
        <dbReference type="EMBL" id="KAK2092244.1"/>
    </source>
</evidence>
<name>A0ABQ9U625_SAGOE</name>
<dbReference type="Proteomes" id="UP001266305">
    <property type="component" value="Unassembled WGS sequence"/>
</dbReference>
<feature type="non-terminal residue" evidence="1">
    <location>
        <position position="1"/>
    </location>
</feature>
<protein>
    <submittedName>
        <fullName evidence="1">Uncharacterized protein</fullName>
    </submittedName>
</protein>
<sequence>VGLQLSFDALRACRDCCFRKEVGDAMPAGCPAQATPTQFLPRASRHLVCLHWSHSFLGFASPFSVLSLYNTKTPRERPYFTIPKCQKAEGLSFAHHQASVLQRRKLEGLVQTSQQCAGGSMGVRSSVSLA</sequence>
<evidence type="ECO:0000313" key="2">
    <source>
        <dbReference type="Proteomes" id="UP001266305"/>
    </source>
</evidence>
<accession>A0ABQ9U625</accession>
<comment type="caution">
    <text evidence="1">The sequence shown here is derived from an EMBL/GenBank/DDBJ whole genome shotgun (WGS) entry which is preliminary data.</text>
</comment>
<keyword evidence="2" id="KW-1185">Reference proteome</keyword>